<dbReference type="PANTHER" id="PTHR10539:SF0">
    <property type="entry name" value="26S PROTEASOME NON-ATPASE REGULATORY SUBUNIT 13"/>
    <property type="match status" value="1"/>
</dbReference>
<dbReference type="EMBL" id="HBFM01034260">
    <property type="protein sequence ID" value="CAD8793316.1"/>
    <property type="molecule type" value="Transcribed_RNA"/>
</dbReference>
<dbReference type="InterPro" id="IPR054179">
    <property type="entry name" value="PSD13_N"/>
</dbReference>
<sequence>MTSNFREYFSVLMAEVPDMEEDIRELLNLHDNKLYHQITLKLQDIFENPLINQKDFPYQIYQSYISPLSTKLNLLKLSQFAVHASKYLSEAQDSISFLKSENEKIKKLRCTPSEREEATLFIQMHIAQHYLESGSPSEAKVIVRDGVKSLKQMRNVDPSVSASVYYVNSLLDKESRSYSEYYRNSLLYLSYVAHDSLPEDFKVQLAFDIALAALLGEKIFSFGNLLQHPIVDSLKASPSTSWAFELLTTFNKGDLTHYDELCVRHQAALNAQADLVQHERRLREKITIMCLLNFVSSLPSDGRIVSYDSVSERTGLSADGVELLFMKAFSLDLIRGLIDEVDRNVKVTWVAPRVLTLEQVQGFKEQLDRFVCKVESASKSVDEEAIGIVSLCPTKHV</sequence>
<dbReference type="GO" id="GO:0008541">
    <property type="term" value="C:proteasome regulatory particle, lid subcomplex"/>
    <property type="evidence" value="ECO:0007669"/>
    <property type="project" value="TreeGrafter"/>
</dbReference>
<dbReference type="PROSITE" id="PS50250">
    <property type="entry name" value="PCI"/>
    <property type="match status" value="1"/>
</dbReference>
<dbReference type="GO" id="GO:0006511">
    <property type="term" value="P:ubiquitin-dependent protein catabolic process"/>
    <property type="evidence" value="ECO:0007669"/>
    <property type="project" value="TreeGrafter"/>
</dbReference>
<keyword evidence="1" id="KW-0647">Proteasome</keyword>
<evidence type="ECO:0000256" key="1">
    <source>
        <dbReference type="ARBA" id="ARBA00022942"/>
    </source>
</evidence>
<reference evidence="3" key="1">
    <citation type="submission" date="2021-01" db="EMBL/GenBank/DDBJ databases">
        <authorList>
            <person name="Corre E."/>
            <person name="Pelletier E."/>
            <person name="Niang G."/>
            <person name="Scheremetjew M."/>
            <person name="Finn R."/>
            <person name="Kale V."/>
            <person name="Holt S."/>
            <person name="Cochrane G."/>
            <person name="Meng A."/>
            <person name="Brown T."/>
            <person name="Cohen L."/>
        </authorList>
    </citation>
    <scope>NUCLEOTIDE SEQUENCE</scope>
    <source>
        <strain evidence="3">SAG 63-3</strain>
    </source>
</reference>
<name>A0A7S0YXQ5_9CHLO</name>
<protein>
    <recommendedName>
        <fullName evidence="2">PCI domain-containing protein</fullName>
    </recommendedName>
</protein>
<dbReference type="SMART" id="SM00088">
    <property type="entry name" value="PINT"/>
    <property type="match status" value="1"/>
</dbReference>
<dbReference type="InterPro" id="IPR000717">
    <property type="entry name" value="PCI_dom"/>
</dbReference>
<dbReference type="InterPro" id="IPR035298">
    <property type="entry name" value="PSMD13"/>
</dbReference>
<dbReference type="GO" id="GO:0005198">
    <property type="term" value="F:structural molecule activity"/>
    <property type="evidence" value="ECO:0007669"/>
    <property type="project" value="TreeGrafter"/>
</dbReference>
<feature type="domain" description="PCI" evidence="2">
    <location>
        <begin position="177"/>
        <end position="352"/>
    </location>
</feature>
<dbReference type="PANTHER" id="PTHR10539">
    <property type="entry name" value="26S PROTEASOME NON-ATPASE REGULATORY SUBUNIT 13"/>
    <property type="match status" value="1"/>
</dbReference>
<proteinExistence type="predicted"/>
<dbReference type="AlphaFoldDB" id="A0A7S0YXQ5"/>
<gene>
    <name evidence="3" type="ORF">PPAR00522_LOCUS22308</name>
</gene>
<dbReference type="GO" id="GO:0005829">
    <property type="term" value="C:cytosol"/>
    <property type="evidence" value="ECO:0007669"/>
    <property type="project" value="TreeGrafter"/>
</dbReference>
<evidence type="ECO:0000259" key="2">
    <source>
        <dbReference type="PROSITE" id="PS50250"/>
    </source>
</evidence>
<organism evidence="3">
    <name type="scientific">Polytomella parva</name>
    <dbReference type="NCBI Taxonomy" id="51329"/>
    <lineage>
        <taxon>Eukaryota</taxon>
        <taxon>Viridiplantae</taxon>
        <taxon>Chlorophyta</taxon>
        <taxon>core chlorophytes</taxon>
        <taxon>Chlorophyceae</taxon>
        <taxon>CS clade</taxon>
        <taxon>Chlamydomonadales</taxon>
        <taxon>Chlamydomonadaceae</taxon>
        <taxon>Polytomella</taxon>
    </lineage>
</organism>
<dbReference type="GO" id="GO:0005634">
    <property type="term" value="C:nucleus"/>
    <property type="evidence" value="ECO:0007669"/>
    <property type="project" value="TreeGrafter"/>
</dbReference>
<accession>A0A7S0YXQ5</accession>
<dbReference type="Pfam" id="PF22037">
    <property type="entry name" value="PSD13_N"/>
    <property type="match status" value="1"/>
</dbReference>
<evidence type="ECO:0000313" key="3">
    <source>
        <dbReference type="EMBL" id="CAD8793316.1"/>
    </source>
</evidence>